<dbReference type="Proteomes" id="UP000233837">
    <property type="component" value="Unassembled WGS sequence"/>
</dbReference>
<protein>
    <submittedName>
        <fullName evidence="3">Uncharacterized protein</fullName>
    </submittedName>
</protein>
<dbReference type="EMBL" id="KZ502309">
    <property type="protein sequence ID" value="PKU80902.1"/>
    <property type="molecule type" value="Genomic_DNA"/>
</dbReference>
<keyword evidence="2" id="KW-0472">Membrane</keyword>
<evidence type="ECO:0000313" key="4">
    <source>
        <dbReference type="Proteomes" id="UP000233837"/>
    </source>
</evidence>
<gene>
    <name evidence="3" type="ORF">MA16_Dca009314</name>
</gene>
<dbReference type="AlphaFoldDB" id="A0A2I0WZ09"/>
<keyword evidence="2" id="KW-0812">Transmembrane</keyword>
<feature type="region of interest" description="Disordered" evidence="1">
    <location>
        <begin position="1"/>
        <end position="76"/>
    </location>
</feature>
<reference evidence="3 4" key="1">
    <citation type="journal article" date="2016" name="Sci. Rep.">
        <title>The Dendrobium catenatum Lindl. genome sequence provides insights into polysaccharide synthase, floral development and adaptive evolution.</title>
        <authorList>
            <person name="Zhang G.Q."/>
            <person name="Xu Q."/>
            <person name="Bian C."/>
            <person name="Tsai W.C."/>
            <person name="Yeh C.M."/>
            <person name="Liu K.W."/>
            <person name="Yoshida K."/>
            <person name="Zhang L.S."/>
            <person name="Chang S.B."/>
            <person name="Chen F."/>
            <person name="Shi Y."/>
            <person name="Su Y.Y."/>
            <person name="Zhang Y.Q."/>
            <person name="Chen L.J."/>
            <person name="Yin Y."/>
            <person name="Lin M."/>
            <person name="Huang H."/>
            <person name="Deng H."/>
            <person name="Wang Z.W."/>
            <person name="Zhu S.L."/>
            <person name="Zhao X."/>
            <person name="Deng C."/>
            <person name="Niu S.C."/>
            <person name="Huang J."/>
            <person name="Wang M."/>
            <person name="Liu G.H."/>
            <person name="Yang H.J."/>
            <person name="Xiao X.J."/>
            <person name="Hsiao Y.Y."/>
            <person name="Wu W.L."/>
            <person name="Chen Y.Y."/>
            <person name="Mitsuda N."/>
            <person name="Ohme-Takagi M."/>
            <person name="Luo Y.B."/>
            <person name="Van de Peer Y."/>
            <person name="Liu Z.J."/>
        </authorList>
    </citation>
    <scope>NUCLEOTIDE SEQUENCE [LARGE SCALE GENOMIC DNA]</scope>
    <source>
        <tissue evidence="3">The whole plant</tissue>
    </source>
</reference>
<sequence length="99" mass="11480">MNPHESKTKTYKTKRGKQPETTKNTNSIETTTLEGKKHNRQMVESPPMRHAKDTSSTTDPIRKKTNNKSKKEESTQKKLFLFVFSPPFTILLERIITTM</sequence>
<evidence type="ECO:0000256" key="1">
    <source>
        <dbReference type="SAM" id="MobiDB-lite"/>
    </source>
</evidence>
<feature type="compositionally biased region" description="Low complexity" evidence="1">
    <location>
        <begin position="21"/>
        <end position="32"/>
    </location>
</feature>
<evidence type="ECO:0000256" key="2">
    <source>
        <dbReference type="SAM" id="Phobius"/>
    </source>
</evidence>
<reference evidence="3 4" key="2">
    <citation type="journal article" date="2017" name="Nature">
        <title>The Apostasia genome and the evolution of orchids.</title>
        <authorList>
            <person name="Zhang G.Q."/>
            <person name="Liu K.W."/>
            <person name="Li Z."/>
            <person name="Lohaus R."/>
            <person name="Hsiao Y.Y."/>
            <person name="Niu S.C."/>
            <person name="Wang J.Y."/>
            <person name="Lin Y.C."/>
            <person name="Xu Q."/>
            <person name="Chen L.J."/>
            <person name="Yoshida K."/>
            <person name="Fujiwara S."/>
            <person name="Wang Z.W."/>
            <person name="Zhang Y.Q."/>
            <person name="Mitsuda N."/>
            <person name="Wang M."/>
            <person name="Liu G.H."/>
            <person name="Pecoraro L."/>
            <person name="Huang H.X."/>
            <person name="Xiao X.J."/>
            <person name="Lin M."/>
            <person name="Wu X.Y."/>
            <person name="Wu W.L."/>
            <person name="Chen Y.Y."/>
            <person name="Chang S.B."/>
            <person name="Sakamoto S."/>
            <person name="Ohme-Takagi M."/>
            <person name="Yagi M."/>
            <person name="Zeng S.J."/>
            <person name="Shen C.Y."/>
            <person name="Yeh C.M."/>
            <person name="Luo Y.B."/>
            <person name="Tsai W.C."/>
            <person name="Van de Peer Y."/>
            <person name="Liu Z.J."/>
        </authorList>
    </citation>
    <scope>NUCLEOTIDE SEQUENCE [LARGE SCALE GENOMIC DNA]</scope>
    <source>
        <tissue evidence="3">The whole plant</tissue>
    </source>
</reference>
<name>A0A2I0WZ09_9ASPA</name>
<proteinExistence type="predicted"/>
<feature type="transmembrane region" description="Helical" evidence="2">
    <location>
        <begin position="79"/>
        <end position="96"/>
    </location>
</feature>
<keyword evidence="2" id="KW-1133">Transmembrane helix</keyword>
<organism evidence="3 4">
    <name type="scientific">Dendrobium catenatum</name>
    <dbReference type="NCBI Taxonomy" id="906689"/>
    <lineage>
        <taxon>Eukaryota</taxon>
        <taxon>Viridiplantae</taxon>
        <taxon>Streptophyta</taxon>
        <taxon>Embryophyta</taxon>
        <taxon>Tracheophyta</taxon>
        <taxon>Spermatophyta</taxon>
        <taxon>Magnoliopsida</taxon>
        <taxon>Liliopsida</taxon>
        <taxon>Asparagales</taxon>
        <taxon>Orchidaceae</taxon>
        <taxon>Epidendroideae</taxon>
        <taxon>Malaxideae</taxon>
        <taxon>Dendrobiinae</taxon>
        <taxon>Dendrobium</taxon>
    </lineage>
</organism>
<evidence type="ECO:0000313" key="3">
    <source>
        <dbReference type="EMBL" id="PKU80902.1"/>
    </source>
</evidence>
<accession>A0A2I0WZ09</accession>
<keyword evidence="4" id="KW-1185">Reference proteome</keyword>